<evidence type="ECO:0000313" key="1">
    <source>
        <dbReference type="EMBL" id="PRY96786.1"/>
    </source>
</evidence>
<proteinExistence type="predicted"/>
<protein>
    <submittedName>
        <fullName evidence="1">Dihydroorotase</fullName>
    </submittedName>
</protein>
<dbReference type="InterPro" id="IPR011059">
    <property type="entry name" value="Metal-dep_hydrolase_composite"/>
</dbReference>
<reference evidence="1 2" key="1">
    <citation type="submission" date="2018-03" db="EMBL/GenBank/DDBJ databases">
        <title>Genomic Encyclopedia of Type Strains, Phase III (KMG-III): the genomes of soil and plant-associated and newly described type strains.</title>
        <authorList>
            <person name="Whitman W."/>
        </authorList>
    </citation>
    <scope>NUCLEOTIDE SEQUENCE [LARGE SCALE GENOMIC DNA]</scope>
    <source>
        <strain evidence="1 2">MWH-P2sevCIIIb</strain>
    </source>
</reference>
<dbReference type="Gene3D" id="2.30.40.10">
    <property type="entry name" value="Urease, subunit C, domain 1"/>
    <property type="match status" value="1"/>
</dbReference>
<dbReference type="Gene3D" id="3.20.20.140">
    <property type="entry name" value="Metal-dependent hydrolases"/>
    <property type="match status" value="1"/>
</dbReference>
<dbReference type="Proteomes" id="UP000238308">
    <property type="component" value="Unassembled WGS sequence"/>
</dbReference>
<dbReference type="InterPro" id="IPR032466">
    <property type="entry name" value="Metal_Hydrolase"/>
</dbReference>
<evidence type="ECO:0000313" key="2">
    <source>
        <dbReference type="Proteomes" id="UP000238308"/>
    </source>
</evidence>
<gene>
    <name evidence="1" type="ORF">BCM14_2541</name>
</gene>
<dbReference type="PANTHER" id="PTHR43668">
    <property type="entry name" value="ALLANTOINASE"/>
    <property type="match status" value="1"/>
</dbReference>
<dbReference type="GO" id="GO:0006145">
    <property type="term" value="P:purine nucleobase catabolic process"/>
    <property type="evidence" value="ECO:0007669"/>
    <property type="project" value="TreeGrafter"/>
</dbReference>
<keyword evidence="2" id="KW-1185">Reference proteome</keyword>
<organism evidence="1 2">
    <name type="scientific">Jezberella montanilacus</name>
    <dbReference type="NCBI Taxonomy" id="323426"/>
    <lineage>
        <taxon>Bacteria</taxon>
        <taxon>Pseudomonadati</taxon>
        <taxon>Pseudomonadota</taxon>
        <taxon>Betaproteobacteria</taxon>
        <taxon>Burkholderiales</taxon>
        <taxon>Alcaligenaceae</taxon>
        <taxon>Jezberella</taxon>
    </lineage>
</organism>
<dbReference type="PANTHER" id="PTHR43668:SF2">
    <property type="entry name" value="ALLANTOINASE"/>
    <property type="match status" value="1"/>
</dbReference>
<comment type="caution">
    <text evidence="1">The sequence shown here is derived from an EMBL/GenBank/DDBJ whole genome shotgun (WGS) entry which is preliminary data.</text>
</comment>
<accession>A0A2T0XCZ5</accession>
<dbReference type="AlphaFoldDB" id="A0A2T0XCZ5"/>
<sequence length="327" mass="34831">MSLIIRRGRVIDPATGLDRVADLYITRGEIVSTDWAPSDFVAQRVIDASGKLVLPGLVDLAPDYFEEQAAWAGGITCTTTPNGFVASTAQGMAAASGAYAFRLGLSAAPVQVETSLVARVISAIQQTGKPAHIGRISSAASLSLIRSAKQAGLPLTCDVSVNHLHLTDVDIGYYDSRFRLDPPLRGQRDRDAIRAGLRDGTIDAICSAHTMADAEGKTKPFALAQPGASGVELLLALVLKWADQERIDLRQALSRITVRPAEVGLGYSAGLAIGVTADLCVVDPDMMWTVNENNLNSMSCYTPFEGMGMLGLVTMTVKTGQIVWERT</sequence>
<dbReference type="EMBL" id="PVTV01000016">
    <property type="protein sequence ID" value="PRY96786.1"/>
    <property type="molecule type" value="Genomic_DNA"/>
</dbReference>
<dbReference type="SUPFAM" id="SSF51556">
    <property type="entry name" value="Metallo-dependent hydrolases"/>
    <property type="match status" value="1"/>
</dbReference>
<dbReference type="GO" id="GO:0004038">
    <property type="term" value="F:allantoinase activity"/>
    <property type="evidence" value="ECO:0007669"/>
    <property type="project" value="TreeGrafter"/>
</dbReference>
<dbReference type="GO" id="GO:0005737">
    <property type="term" value="C:cytoplasm"/>
    <property type="evidence" value="ECO:0007669"/>
    <property type="project" value="TreeGrafter"/>
</dbReference>
<dbReference type="SUPFAM" id="SSF51338">
    <property type="entry name" value="Composite domain of metallo-dependent hydrolases"/>
    <property type="match status" value="1"/>
</dbReference>
<dbReference type="RefSeq" id="WP_106228375.1">
    <property type="nucleotide sequence ID" value="NZ_PVTV01000016.1"/>
</dbReference>
<name>A0A2T0XCZ5_9BURK</name>
<dbReference type="InterPro" id="IPR050138">
    <property type="entry name" value="DHOase/Allantoinase_Hydrolase"/>
</dbReference>
<dbReference type="OrthoDB" id="9803027at2"/>